<dbReference type="PANTHER" id="PTHR14110:SF0">
    <property type="entry name" value="MITOCHONDRIAL IMPORT INNER MEMBRANE TRANSLOCASE SUBUNIT TIM22"/>
    <property type="match status" value="1"/>
</dbReference>
<evidence type="ECO:0000256" key="7">
    <source>
        <dbReference type="ARBA" id="ARBA00023136"/>
    </source>
</evidence>
<evidence type="ECO:0000313" key="9">
    <source>
        <dbReference type="EMBL" id="EAR93885.2"/>
    </source>
</evidence>
<dbReference type="Proteomes" id="UP000009168">
    <property type="component" value="Unassembled WGS sequence"/>
</dbReference>
<feature type="transmembrane region" description="Helical" evidence="8">
    <location>
        <begin position="60"/>
        <end position="81"/>
    </location>
</feature>
<comment type="function">
    <text evidence="8">Essential core component of the TIM22 complex, a complex that mediates the import and insertion of multi-pass transmembrane proteins into the mitochondrial inner membrane. In the TIM22 complex, it constitutes the voltage-activated and signal-gated channel. Forms a twin-pore translocase that uses the membrane potential as external driving force in 2 voltage-dependent steps.</text>
</comment>
<dbReference type="RefSeq" id="XP_001014130.2">
    <property type="nucleotide sequence ID" value="XM_001014130.3"/>
</dbReference>
<evidence type="ECO:0000313" key="10">
    <source>
        <dbReference type="Proteomes" id="UP000009168"/>
    </source>
</evidence>
<proteinExistence type="inferred from homology"/>
<gene>
    <name evidence="9" type="ORF">TTHERM_00405540</name>
</gene>
<feature type="transmembrane region" description="Helical" evidence="8">
    <location>
        <begin position="161"/>
        <end position="183"/>
    </location>
</feature>
<dbReference type="GeneID" id="7828918"/>
<protein>
    <recommendedName>
        <fullName evidence="8">Mitochondrial import inner membrane translocase subunit TIM22</fullName>
    </recommendedName>
</protein>
<keyword evidence="8" id="KW-0813">Transport</keyword>
<dbReference type="GO" id="GO:0030943">
    <property type="term" value="F:mitochondrion targeting sequence binding"/>
    <property type="evidence" value="ECO:0007669"/>
    <property type="project" value="TreeGrafter"/>
</dbReference>
<reference evidence="10" key="1">
    <citation type="journal article" date="2006" name="PLoS Biol.">
        <title>Macronuclear genome sequence of the ciliate Tetrahymena thermophila, a model eukaryote.</title>
        <authorList>
            <person name="Eisen J.A."/>
            <person name="Coyne R.S."/>
            <person name="Wu M."/>
            <person name="Wu D."/>
            <person name="Thiagarajan M."/>
            <person name="Wortman J.R."/>
            <person name="Badger J.H."/>
            <person name="Ren Q."/>
            <person name="Amedeo P."/>
            <person name="Jones K.M."/>
            <person name="Tallon L.J."/>
            <person name="Delcher A.L."/>
            <person name="Salzberg S.L."/>
            <person name="Silva J.C."/>
            <person name="Haas B.J."/>
            <person name="Majoros W.H."/>
            <person name="Farzad M."/>
            <person name="Carlton J.M."/>
            <person name="Smith R.K. Jr."/>
            <person name="Garg J."/>
            <person name="Pearlman R.E."/>
            <person name="Karrer K.M."/>
            <person name="Sun L."/>
            <person name="Manning G."/>
            <person name="Elde N.C."/>
            <person name="Turkewitz A.P."/>
            <person name="Asai D.J."/>
            <person name="Wilkes D.E."/>
            <person name="Wang Y."/>
            <person name="Cai H."/>
            <person name="Collins K."/>
            <person name="Stewart B.A."/>
            <person name="Lee S.R."/>
            <person name="Wilamowska K."/>
            <person name="Weinberg Z."/>
            <person name="Ruzzo W.L."/>
            <person name="Wloga D."/>
            <person name="Gaertig J."/>
            <person name="Frankel J."/>
            <person name="Tsao C.-C."/>
            <person name="Gorovsky M.A."/>
            <person name="Keeling P.J."/>
            <person name="Waller R.F."/>
            <person name="Patron N.J."/>
            <person name="Cherry J.M."/>
            <person name="Stover N.A."/>
            <person name="Krieger C.J."/>
            <person name="del Toro C."/>
            <person name="Ryder H.F."/>
            <person name="Williamson S.C."/>
            <person name="Barbeau R.A."/>
            <person name="Hamilton E.P."/>
            <person name="Orias E."/>
        </authorList>
    </citation>
    <scope>NUCLEOTIDE SEQUENCE [LARGE SCALE GENOMIC DNA]</scope>
    <source>
        <strain evidence="10">SB210</strain>
    </source>
</reference>
<dbReference type="HOGENOM" id="CLU_1471065_0_0_1"/>
<dbReference type="GO" id="GO:0008320">
    <property type="term" value="F:protein transmembrane transporter activity"/>
    <property type="evidence" value="ECO:0007669"/>
    <property type="project" value="UniProtKB-UniRule"/>
</dbReference>
<dbReference type="EMBL" id="GG662719">
    <property type="protein sequence ID" value="EAR93885.2"/>
    <property type="molecule type" value="Genomic_DNA"/>
</dbReference>
<keyword evidence="3 8" id="KW-0812">Transmembrane</keyword>
<evidence type="ECO:0000256" key="1">
    <source>
        <dbReference type="ARBA" id="ARBA00004448"/>
    </source>
</evidence>
<keyword evidence="5 8" id="KW-1133">Transmembrane helix</keyword>
<keyword evidence="8" id="KW-0811">Translocation</keyword>
<dbReference type="STRING" id="312017.I7ME22"/>
<evidence type="ECO:0000256" key="4">
    <source>
        <dbReference type="ARBA" id="ARBA00022792"/>
    </source>
</evidence>
<name>I7ME22_TETTS</name>
<evidence type="ECO:0000256" key="2">
    <source>
        <dbReference type="ARBA" id="ARBA00008444"/>
    </source>
</evidence>
<organism evidence="9 10">
    <name type="scientific">Tetrahymena thermophila (strain SB210)</name>
    <dbReference type="NCBI Taxonomy" id="312017"/>
    <lineage>
        <taxon>Eukaryota</taxon>
        <taxon>Sar</taxon>
        <taxon>Alveolata</taxon>
        <taxon>Ciliophora</taxon>
        <taxon>Intramacronucleata</taxon>
        <taxon>Oligohymenophorea</taxon>
        <taxon>Hymenostomatida</taxon>
        <taxon>Tetrahymenina</taxon>
        <taxon>Tetrahymenidae</taxon>
        <taxon>Tetrahymena</taxon>
    </lineage>
</organism>
<comment type="subcellular location">
    <subcellularLocation>
        <location evidence="1 8">Mitochondrion inner membrane</location>
        <topology evidence="1 8">Multi-pass membrane protein</topology>
    </subcellularLocation>
</comment>
<evidence type="ECO:0000256" key="5">
    <source>
        <dbReference type="ARBA" id="ARBA00022989"/>
    </source>
</evidence>
<sequence>MSSSLQFGQDYKQNVLQQAYQLPTKFDQNYLKPIKLNNGAKLTNPYKRVTGIENNCALKAAFAAGGGWVMGFGMAMFMNAVEMRDIEQIGSGRVSTKMTIAKDLRKIKGTARSLAIFGTFFSVFECQVEKLRIRDDPINGFYSGACTSMIISMNLLRGKSLLWAGFTGGIMGIGFYYIGFLMMH</sequence>
<dbReference type="InterPro" id="IPR039175">
    <property type="entry name" value="TIM22"/>
</dbReference>
<dbReference type="AlphaFoldDB" id="I7ME22"/>
<accession>I7ME22</accession>
<dbReference type="OMA" id="FETNICQ"/>
<dbReference type="eggNOG" id="ENOG502SVIT">
    <property type="taxonomic scope" value="Eukaryota"/>
</dbReference>
<comment type="similarity">
    <text evidence="2 8">Belongs to the Tim17/Tim22/Tim23 family.</text>
</comment>
<dbReference type="GO" id="GO:0045039">
    <property type="term" value="P:protein insertion into mitochondrial inner membrane"/>
    <property type="evidence" value="ECO:0007669"/>
    <property type="project" value="UniProtKB-UniRule"/>
</dbReference>
<evidence type="ECO:0000256" key="8">
    <source>
        <dbReference type="RuleBase" id="RU367038"/>
    </source>
</evidence>
<keyword evidence="4 8" id="KW-0999">Mitochondrion inner membrane</keyword>
<dbReference type="OrthoDB" id="305651at2759"/>
<evidence type="ECO:0000256" key="6">
    <source>
        <dbReference type="ARBA" id="ARBA00023128"/>
    </source>
</evidence>
<keyword evidence="6 8" id="KW-0496">Mitochondrion</keyword>
<comment type="subunit">
    <text evidence="8">Component of the TIM22 complex.</text>
</comment>
<dbReference type="InParanoid" id="I7ME22"/>
<evidence type="ECO:0000256" key="3">
    <source>
        <dbReference type="ARBA" id="ARBA00022692"/>
    </source>
</evidence>
<dbReference type="GO" id="GO:0042721">
    <property type="term" value="C:TIM22 mitochondrial import inner membrane insertion complex"/>
    <property type="evidence" value="ECO:0007669"/>
    <property type="project" value="UniProtKB-UniRule"/>
</dbReference>
<dbReference type="KEGG" id="tet:TTHERM_00405540"/>
<keyword evidence="10" id="KW-1185">Reference proteome</keyword>
<dbReference type="PANTHER" id="PTHR14110">
    <property type="entry name" value="MITOCHONDRIAL IMPORT INNER MEMBRANE TRANSLOCASE SUBUNIT TIM22"/>
    <property type="match status" value="1"/>
</dbReference>
<keyword evidence="8" id="KW-0653">Protein transport</keyword>
<dbReference type="Pfam" id="PF02466">
    <property type="entry name" value="Tim17"/>
    <property type="match status" value="1"/>
</dbReference>
<keyword evidence="7 8" id="KW-0472">Membrane</keyword>